<keyword evidence="4" id="KW-1185">Reference proteome</keyword>
<feature type="compositionally biased region" description="Polar residues" evidence="1">
    <location>
        <begin position="22"/>
        <end position="31"/>
    </location>
</feature>
<dbReference type="Proteomes" id="UP001383192">
    <property type="component" value="Unassembled WGS sequence"/>
</dbReference>
<dbReference type="InterPro" id="IPR040976">
    <property type="entry name" value="Pkinase_fungal"/>
</dbReference>
<evidence type="ECO:0000313" key="4">
    <source>
        <dbReference type="Proteomes" id="UP001383192"/>
    </source>
</evidence>
<feature type="compositionally biased region" description="Polar residues" evidence="1">
    <location>
        <begin position="73"/>
        <end position="98"/>
    </location>
</feature>
<sequence>MDSSSNEDENQHQDSQHSSSHELTSFQLQPSPHSPIPSEFLLNRGSPHTPARVPENQLRSIASEPQPRPRLSSHLQGTSARPSQSMFQPTDNPFTTPSFGIDDDGSHEASIDNTPYNAGSASHTRHEIQTTHKDFEPFLKVDIEHEKPVQLDQYTSKVLHTDNITSQDRSALNDIAGSAKFHELLAAYTRKMSDEPERYPPFVELFNWAIAQMKAKGLTDNELDIVLCIADPMPIRGSKTERKPDAIGVKALTLYMRTAKGRAAYGKVQKASANAKGKEKALVINYDEVYRVAKRPPTKDSPFIYMWDDVLFFIELKMHSQAIQQALAPPKDASKSKNKGKGKGKQSQTPQAPPRDVRRSARLGGSKSTTSTVASGSHDPEPSRSTEPVPPSIASSGVKRSRDQVESTSEVATGLLKRRKVADIPLKYRLQCASYALEMFNRGGLRTHVIGTLIVDDEFYIFLYTRSGSCRTSKFSFVNDPHTFLCVLLAFSRMTLEDWGIVPQIQACRLSHPSPALSPHVIDRFIFSKQSFTINGTEYVLEEVLIFPRGLLSRGTWVIRATCARHAVVAMKFSALPVSRVGEWTVVKKAVDTANANPGQHAWVLNRLPRIHDGGDIDMPSFAELFGEDYEKRGLRFLVSEFLIPITKLTDSNEMALAFKDTVECHQWLVQFPRILHRDISVNNLMCRRVGDQIYGVLNDFDLACFIDDHKSPTSKHRTGTKPFIATDLLSPVSSDPTGQKHYVRYDLESFLYVFAWIIGRFEDGKEIENPPYEKWSQGEWEDVRQVKNDWFTRPMDQVATRGYAPLRMVLRALVKQFKSGRDEYYVALDDKESNGGELRTADGELFDEATLDGKVTYTTFLSAFKDIPDPRRT</sequence>
<feature type="compositionally biased region" description="Polar residues" evidence="1">
    <location>
        <begin position="366"/>
        <end position="375"/>
    </location>
</feature>
<protein>
    <recommendedName>
        <fullName evidence="2">Fungal-type protein kinase domain-containing protein</fullName>
    </recommendedName>
</protein>
<gene>
    <name evidence="3" type="ORF">VNI00_011538</name>
</gene>
<feature type="domain" description="Fungal-type protein kinase" evidence="2">
    <location>
        <begin position="402"/>
        <end position="592"/>
    </location>
</feature>
<evidence type="ECO:0000313" key="3">
    <source>
        <dbReference type="EMBL" id="KAK7036605.1"/>
    </source>
</evidence>
<dbReference type="EMBL" id="JAYKXP010000050">
    <property type="protein sequence ID" value="KAK7036605.1"/>
    <property type="molecule type" value="Genomic_DNA"/>
</dbReference>
<evidence type="ECO:0000259" key="2">
    <source>
        <dbReference type="Pfam" id="PF17667"/>
    </source>
</evidence>
<dbReference type="Gene3D" id="1.10.510.10">
    <property type="entry name" value="Transferase(Phosphotransferase) domain 1"/>
    <property type="match status" value="1"/>
</dbReference>
<dbReference type="Pfam" id="PF17667">
    <property type="entry name" value="Pkinase_fungal"/>
    <property type="match status" value="2"/>
</dbReference>
<comment type="caution">
    <text evidence="3">The sequence shown here is derived from an EMBL/GenBank/DDBJ whole genome shotgun (WGS) entry which is preliminary data.</text>
</comment>
<feature type="domain" description="Fungal-type protein kinase" evidence="2">
    <location>
        <begin position="635"/>
        <end position="759"/>
    </location>
</feature>
<accession>A0AAW0CCY1</accession>
<evidence type="ECO:0000256" key="1">
    <source>
        <dbReference type="SAM" id="MobiDB-lite"/>
    </source>
</evidence>
<proteinExistence type="predicted"/>
<dbReference type="AlphaFoldDB" id="A0AAW0CCY1"/>
<organism evidence="3 4">
    <name type="scientific">Paramarasmius palmivorus</name>
    <dbReference type="NCBI Taxonomy" id="297713"/>
    <lineage>
        <taxon>Eukaryota</taxon>
        <taxon>Fungi</taxon>
        <taxon>Dikarya</taxon>
        <taxon>Basidiomycota</taxon>
        <taxon>Agaricomycotina</taxon>
        <taxon>Agaricomycetes</taxon>
        <taxon>Agaricomycetidae</taxon>
        <taxon>Agaricales</taxon>
        <taxon>Marasmiineae</taxon>
        <taxon>Marasmiaceae</taxon>
        <taxon>Paramarasmius</taxon>
    </lineage>
</organism>
<feature type="compositionally biased region" description="Polar residues" evidence="1">
    <location>
        <begin position="111"/>
        <end position="122"/>
    </location>
</feature>
<dbReference type="SUPFAM" id="SSF56112">
    <property type="entry name" value="Protein kinase-like (PK-like)"/>
    <property type="match status" value="1"/>
</dbReference>
<dbReference type="PANTHER" id="PTHR38248:SF2">
    <property type="entry name" value="FUNK1 11"/>
    <property type="match status" value="1"/>
</dbReference>
<reference evidence="3 4" key="1">
    <citation type="submission" date="2024-01" db="EMBL/GenBank/DDBJ databases">
        <title>A draft genome for a cacao thread blight-causing isolate of Paramarasmius palmivorus.</title>
        <authorList>
            <person name="Baruah I.K."/>
            <person name="Bukari Y."/>
            <person name="Amoako-Attah I."/>
            <person name="Meinhardt L.W."/>
            <person name="Bailey B.A."/>
            <person name="Cohen S.P."/>
        </authorList>
    </citation>
    <scope>NUCLEOTIDE SEQUENCE [LARGE SCALE GENOMIC DNA]</scope>
    <source>
        <strain evidence="3 4">GH-12</strain>
    </source>
</reference>
<feature type="region of interest" description="Disordered" evidence="1">
    <location>
        <begin position="1"/>
        <end position="127"/>
    </location>
</feature>
<dbReference type="InterPro" id="IPR011009">
    <property type="entry name" value="Kinase-like_dom_sf"/>
</dbReference>
<dbReference type="PANTHER" id="PTHR38248">
    <property type="entry name" value="FUNK1 6"/>
    <property type="match status" value="1"/>
</dbReference>
<name>A0AAW0CCY1_9AGAR</name>
<feature type="region of interest" description="Disordered" evidence="1">
    <location>
        <begin position="325"/>
        <end position="409"/>
    </location>
</feature>